<comment type="caution">
    <text evidence="2">The sequence shown here is derived from an EMBL/GenBank/DDBJ whole genome shotgun (WGS) entry which is preliminary data.</text>
</comment>
<evidence type="ECO:0000313" key="2">
    <source>
        <dbReference type="EMBL" id="KAK1934062.1"/>
    </source>
</evidence>
<reference evidence="2" key="2">
    <citation type="submission" date="2021-05" db="EMBL/GenBank/DDBJ databases">
        <authorList>
            <person name="Pain A."/>
        </authorList>
    </citation>
    <scope>NUCLEOTIDE SEQUENCE</scope>
    <source>
        <strain evidence="2">1802A</strain>
    </source>
</reference>
<evidence type="ECO:0000256" key="1">
    <source>
        <dbReference type="SAM" id="SignalP"/>
    </source>
</evidence>
<reference evidence="2" key="1">
    <citation type="journal article" date="2014" name="Nucleic Acids Res.">
        <title>The evolutionary dynamics of variant antigen genes in Babesia reveal a history of genomic innovation underlying host-parasite interaction.</title>
        <authorList>
            <person name="Jackson A.P."/>
            <person name="Otto T.D."/>
            <person name="Darby A."/>
            <person name="Ramaprasad A."/>
            <person name="Xia D."/>
            <person name="Echaide I.E."/>
            <person name="Farber M."/>
            <person name="Gahlot S."/>
            <person name="Gamble J."/>
            <person name="Gupta D."/>
            <person name="Gupta Y."/>
            <person name="Jackson L."/>
            <person name="Malandrin L."/>
            <person name="Malas T.B."/>
            <person name="Moussa E."/>
            <person name="Nair M."/>
            <person name="Reid A.J."/>
            <person name="Sanders M."/>
            <person name="Sharma J."/>
            <person name="Tracey A."/>
            <person name="Quail M.A."/>
            <person name="Weir W."/>
            <person name="Wastling J.M."/>
            <person name="Hall N."/>
            <person name="Willadsen P."/>
            <person name="Lingelbach K."/>
            <person name="Shiels B."/>
            <person name="Tait A."/>
            <person name="Berriman M."/>
            <person name="Allred D.R."/>
            <person name="Pain A."/>
        </authorList>
    </citation>
    <scope>NUCLEOTIDE SEQUENCE</scope>
    <source>
        <strain evidence="2">1802A</strain>
    </source>
</reference>
<keyword evidence="1" id="KW-0732">Signal</keyword>
<dbReference type="EMBL" id="JAHBMH010000067">
    <property type="protein sequence ID" value="KAK1934062.1"/>
    <property type="molecule type" value="Genomic_DNA"/>
</dbReference>
<evidence type="ECO:0000313" key="3">
    <source>
        <dbReference type="Proteomes" id="UP001195914"/>
    </source>
</evidence>
<dbReference type="Proteomes" id="UP001195914">
    <property type="component" value="Unassembled WGS sequence"/>
</dbReference>
<feature type="chain" id="PRO_5042020458" evidence="1">
    <location>
        <begin position="32"/>
        <end position="306"/>
    </location>
</feature>
<proteinExistence type="predicted"/>
<dbReference type="SUPFAM" id="SSF50729">
    <property type="entry name" value="PH domain-like"/>
    <property type="match status" value="1"/>
</dbReference>
<dbReference type="AlphaFoldDB" id="A0AAD9G921"/>
<feature type="signal peptide" evidence="1">
    <location>
        <begin position="1"/>
        <end position="31"/>
    </location>
</feature>
<gene>
    <name evidence="2" type="ORF">X943_002912</name>
</gene>
<keyword evidence="3" id="KW-1185">Reference proteome</keyword>
<sequence length="306" mass="33856">MRLSLADTARVAALLALAVAGIRWQTPCAHAISRTNNTSTLGSTAAAPKESDVLQVEDAEINEADAVHSLDDEIRNHEILDLGRTDDFYLANHGSKCDVLMDDLIDVALEPRDMLKTQQFVGSITPTELRLYFKEHAKGTAKGYKMGKLFARFSFGAIVTPLETIRSSRDCFRMFYKREPIIFCADNTNHRDFWMHAILKAKFCHTAHTVLSKSATPEKGSGPAELPDLSNKAQRLADLLHPKSVSGEAAVGAHHENKITNIDIKNIGMGNPEIYLDGEEIKPETHVKDQEEVLREQAEGAEHDAL</sequence>
<protein>
    <submittedName>
        <fullName evidence="2">Uncharacterized protein</fullName>
    </submittedName>
</protein>
<organism evidence="2 3">
    <name type="scientific">Babesia divergens</name>
    <dbReference type="NCBI Taxonomy" id="32595"/>
    <lineage>
        <taxon>Eukaryota</taxon>
        <taxon>Sar</taxon>
        <taxon>Alveolata</taxon>
        <taxon>Apicomplexa</taxon>
        <taxon>Aconoidasida</taxon>
        <taxon>Piroplasmida</taxon>
        <taxon>Babesiidae</taxon>
        <taxon>Babesia</taxon>
    </lineage>
</organism>
<name>A0AAD9G921_BABDI</name>
<accession>A0AAD9G921</accession>